<dbReference type="SUPFAM" id="SSF47413">
    <property type="entry name" value="lambda repressor-like DNA-binding domains"/>
    <property type="match status" value="1"/>
</dbReference>
<dbReference type="AlphaFoldDB" id="A0A4R7BAN8"/>
<comment type="caution">
    <text evidence="5">The sequence shown here is derived from an EMBL/GenBank/DDBJ whole genome shotgun (WGS) entry which is preliminary data.</text>
</comment>
<dbReference type="PANTHER" id="PTHR30146">
    <property type="entry name" value="LACI-RELATED TRANSCRIPTIONAL REPRESSOR"/>
    <property type="match status" value="1"/>
</dbReference>
<evidence type="ECO:0000256" key="1">
    <source>
        <dbReference type="ARBA" id="ARBA00023015"/>
    </source>
</evidence>
<keyword evidence="1" id="KW-0805">Transcription regulation</keyword>
<dbReference type="EMBL" id="SNZP01000002">
    <property type="protein sequence ID" value="TDR81948.1"/>
    <property type="molecule type" value="Genomic_DNA"/>
</dbReference>
<reference evidence="5 6" key="1">
    <citation type="submission" date="2019-03" db="EMBL/GenBank/DDBJ databases">
        <title>Genomic Encyclopedia of Type Strains, Phase III (KMG-III): the genomes of soil and plant-associated and newly described type strains.</title>
        <authorList>
            <person name="Whitman W."/>
        </authorList>
    </citation>
    <scope>NUCLEOTIDE SEQUENCE [LARGE SCALE GENOMIC DNA]</scope>
    <source>
        <strain evidence="5 6">CECT 8976</strain>
    </source>
</reference>
<gene>
    <name evidence="5" type="ORF">DFP86_10258</name>
</gene>
<dbReference type="InterPro" id="IPR001761">
    <property type="entry name" value="Peripla_BP/Lac1_sug-bd_dom"/>
</dbReference>
<organism evidence="5 6">
    <name type="scientific">Paludibacterium purpuratum</name>
    <dbReference type="NCBI Taxonomy" id="1144873"/>
    <lineage>
        <taxon>Bacteria</taxon>
        <taxon>Pseudomonadati</taxon>
        <taxon>Pseudomonadota</taxon>
        <taxon>Betaproteobacteria</taxon>
        <taxon>Neisseriales</taxon>
        <taxon>Chromobacteriaceae</taxon>
        <taxon>Paludibacterium</taxon>
    </lineage>
</organism>
<evidence type="ECO:0000259" key="4">
    <source>
        <dbReference type="PROSITE" id="PS50932"/>
    </source>
</evidence>
<dbReference type="InterPro" id="IPR010982">
    <property type="entry name" value="Lambda_DNA-bd_dom_sf"/>
</dbReference>
<evidence type="ECO:0000313" key="5">
    <source>
        <dbReference type="EMBL" id="TDR81948.1"/>
    </source>
</evidence>
<dbReference type="PANTHER" id="PTHR30146:SF145">
    <property type="entry name" value="RIBOSE OPERON REPRESSOR"/>
    <property type="match status" value="1"/>
</dbReference>
<protein>
    <submittedName>
        <fullName evidence="5">LacI family transcriptional regulator</fullName>
    </submittedName>
</protein>
<feature type="domain" description="HTH lacI-type" evidence="4">
    <location>
        <begin position="3"/>
        <end position="56"/>
    </location>
</feature>
<dbReference type="OrthoDB" id="269117at2"/>
<dbReference type="CDD" id="cd01392">
    <property type="entry name" value="HTH_LacI"/>
    <property type="match status" value="1"/>
</dbReference>
<keyword evidence="2" id="KW-0238">DNA-binding</keyword>
<dbReference type="PROSITE" id="PS50932">
    <property type="entry name" value="HTH_LACI_2"/>
    <property type="match status" value="1"/>
</dbReference>
<dbReference type="GO" id="GO:0000976">
    <property type="term" value="F:transcription cis-regulatory region binding"/>
    <property type="evidence" value="ECO:0007669"/>
    <property type="project" value="TreeGrafter"/>
</dbReference>
<dbReference type="Pfam" id="PF00356">
    <property type="entry name" value="LacI"/>
    <property type="match status" value="1"/>
</dbReference>
<dbReference type="PROSITE" id="PS00356">
    <property type="entry name" value="HTH_LACI_1"/>
    <property type="match status" value="1"/>
</dbReference>
<keyword evidence="6" id="KW-1185">Reference proteome</keyword>
<dbReference type="RefSeq" id="WP_133678391.1">
    <property type="nucleotide sequence ID" value="NZ_SNZP01000002.1"/>
</dbReference>
<evidence type="ECO:0000313" key="6">
    <source>
        <dbReference type="Proteomes" id="UP000295611"/>
    </source>
</evidence>
<dbReference type="PRINTS" id="PR00036">
    <property type="entry name" value="HTHLACI"/>
</dbReference>
<dbReference type="SUPFAM" id="SSF53822">
    <property type="entry name" value="Periplasmic binding protein-like I"/>
    <property type="match status" value="1"/>
</dbReference>
<evidence type="ECO:0000256" key="3">
    <source>
        <dbReference type="ARBA" id="ARBA00023163"/>
    </source>
</evidence>
<dbReference type="Gene3D" id="3.40.50.2300">
    <property type="match status" value="2"/>
</dbReference>
<dbReference type="Pfam" id="PF00532">
    <property type="entry name" value="Peripla_BP_1"/>
    <property type="match status" value="1"/>
</dbReference>
<accession>A0A4R7BAN8</accession>
<evidence type="ECO:0000256" key="2">
    <source>
        <dbReference type="ARBA" id="ARBA00023125"/>
    </source>
</evidence>
<dbReference type="GO" id="GO:0003700">
    <property type="term" value="F:DNA-binding transcription factor activity"/>
    <property type="evidence" value="ECO:0007669"/>
    <property type="project" value="TreeGrafter"/>
</dbReference>
<dbReference type="Proteomes" id="UP000295611">
    <property type="component" value="Unassembled WGS sequence"/>
</dbReference>
<dbReference type="SMART" id="SM00354">
    <property type="entry name" value="HTH_LACI"/>
    <property type="match status" value="1"/>
</dbReference>
<name>A0A4R7BAN8_9NEIS</name>
<sequence length="339" mass="36159">MGAKIKDVAALAGVSVATVSRVLSNGPVSAALRQQVEAAVQQLGYSPNLSARRLRSQHSQTVGLIVSDIRNPFFTAVSRAVEDVAYQAGMRVILCNADENPDKEAMYLRLMQEERVCGVIFSPTTVSARRFRPERFDFPVVMIDRAGPAGATDAVVLDNRQAAAQLTEHLLANGYRRIGGLFGNSGATGAERAAGYRDAMTAHGQKSDVRFVVPGSEAADHLVRQWLCEPARPQALLASNGLLLLGALQAVRASGLAIPDDIGLAGFDNDVWTGLVGEGLTVIEQPVYDIGAMAMDMLLSRLRSPTLANRLLVLHGTLLARGSTRPATHQVRIESSAAP</sequence>
<keyword evidence="3" id="KW-0804">Transcription</keyword>
<dbReference type="InterPro" id="IPR028082">
    <property type="entry name" value="Peripla_BP_I"/>
</dbReference>
<proteinExistence type="predicted"/>
<dbReference type="InterPro" id="IPR000843">
    <property type="entry name" value="HTH_LacI"/>
</dbReference>
<dbReference type="Gene3D" id="1.10.260.40">
    <property type="entry name" value="lambda repressor-like DNA-binding domains"/>
    <property type="match status" value="1"/>
</dbReference>